<dbReference type="Pfam" id="PF14082">
    <property type="entry name" value="SduA_C"/>
    <property type="match status" value="1"/>
</dbReference>
<evidence type="ECO:0000313" key="3">
    <source>
        <dbReference type="Proteomes" id="UP000555546"/>
    </source>
</evidence>
<protein>
    <recommendedName>
        <fullName evidence="1">Shedu protein SduA C-terminal domain-containing protein</fullName>
    </recommendedName>
</protein>
<reference evidence="2 3" key="1">
    <citation type="submission" date="2020-08" db="EMBL/GenBank/DDBJ databases">
        <title>Genomic Encyclopedia of Type Strains, Phase IV (KMG-IV): sequencing the most valuable type-strain genomes for metagenomic binning, comparative biology and taxonomic classification.</title>
        <authorList>
            <person name="Goeker M."/>
        </authorList>
    </citation>
    <scope>NUCLEOTIDE SEQUENCE [LARGE SCALE GENOMIC DNA]</scope>
    <source>
        <strain evidence="2 3">DSM 26944</strain>
    </source>
</reference>
<dbReference type="EMBL" id="JACIJG010000029">
    <property type="protein sequence ID" value="MBB5704398.1"/>
    <property type="molecule type" value="Genomic_DNA"/>
</dbReference>
<evidence type="ECO:0000259" key="1">
    <source>
        <dbReference type="Pfam" id="PF14082"/>
    </source>
</evidence>
<organism evidence="2 3">
    <name type="scientific">Brucella daejeonensis</name>
    <dbReference type="NCBI Taxonomy" id="659015"/>
    <lineage>
        <taxon>Bacteria</taxon>
        <taxon>Pseudomonadati</taxon>
        <taxon>Pseudomonadota</taxon>
        <taxon>Alphaproteobacteria</taxon>
        <taxon>Hyphomicrobiales</taxon>
        <taxon>Brucellaceae</taxon>
        <taxon>Brucella/Ochrobactrum group</taxon>
        <taxon>Brucella</taxon>
    </lineage>
</organism>
<name>A0A7W9ENC5_9HYPH</name>
<comment type="caution">
    <text evidence="2">The sequence shown here is derived from an EMBL/GenBank/DDBJ whole genome shotgun (WGS) entry which is preliminary data.</text>
</comment>
<proteinExistence type="predicted"/>
<dbReference type="RefSeq" id="WP_183657811.1">
    <property type="nucleotide sequence ID" value="NZ_JACIJG010000029.1"/>
</dbReference>
<gene>
    <name evidence="2" type="ORF">FHS76_004315</name>
</gene>
<sequence length="282" mass="32777">MTFSPEELEPQFLKDFRLLLDSPKTEGKQKEQEVQDYIESNTELFYPQFRTHQGVYLRRIISKFKVSTKKTTDFAYISADSDTVNVVFVEIESPLKKIFTTKTDEAVFDSSFNKAIQQVESWRIAIEQNRSEILDRLAPLLPTQRQRTEFKYALVYGRSDDKTYENRRKVFSDKKTHSGILISTYDNLIEAYKNQETKLLNVLAQDGDGFRFKHMHLSPEHDFARLLPDQLHLSNEQIERLRAEGYEIDAWLSGRYLSVNSKYTSAENAMKAAGFSRPVATS</sequence>
<accession>A0A7W9ENC5</accession>
<dbReference type="AlphaFoldDB" id="A0A7W9ENC5"/>
<feature type="domain" description="Shedu protein SduA C-terminal" evidence="1">
    <location>
        <begin position="29"/>
        <end position="189"/>
    </location>
</feature>
<evidence type="ECO:0000313" key="2">
    <source>
        <dbReference type="EMBL" id="MBB5704398.1"/>
    </source>
</evidence>
<dbReference type="InterPro" id="IPR025359">
    <property type="entry name" value="SduA_C"/>
</dbReference>
<dbReference type="Proteomes" id="UP000555546">
    <property type="component" value="Unassembled WGS sequence"/>
</dbReference>
<keyword evidence="3" id="KW-1185">Reference proteome</keyword>